<dbReference type="PANTHER" id="PTHR33933:SF1">
    <property type="entry name" value="PROTEIN ADENYLYLTRANSFERASE MNTA-RELATED"/>
    <property type="match status" value="1"/>
</dbReference>
<name>A0A0L8V447_9BACT</name>
<accession>A0A0L8V447</accession>
<evidence type="ECO:0000313" key="3">
    <source>
        <dbReference type="Proteomes" id="UP000036958"/>
    </source>
</evidence>
<sequence length="104" mass="11699">MDKNIDLAISQYIDLIKGKFPDIESVYLFGSYAKGKSTEDSDIDLALIFRQLDDSKRFATQVQLMLLASKIDSRIEPHPISHEDFSSGNPFITEIKKTGIEFAA</sequence>
<dbReference type="Proteomes" id="UP000036958">
    <property type="component" value="Unassembled WGS sequence"/>
</dbReference>
<dbReference type="STRING" id="1409788.NC99_40130"/>
<dbReference type="OrthoDB" id="9803106at2"/>
<evidence type="ECO:0000313" key="2">
    <source>
        <dbReference type="EMBL" id="KOH43189.1"/>
    </source>
</evidence>
<dbReference type="SUPFAM" id="SSF81301">
    <property type="entry name" value="Nucleotidyltransferase"/>
    <property type="match status" value="1"/>
</dbReference>
<dbReference type="InterPro" id="IPR052548">
    <property type="entry name" value="Type_VII_TA_antitoxin"/>
</dbReference>
<comment type="caution">
    <text evidence="2">The sequence shown here is derived from an EMBL/GenBank/DDBJ whole genome shotgun (WGS) entry which is preliminary data.</text>
</comment>
<dbReference type="Pfam" id="PF18765">
    <property type="entry name" value="Polbeta"/>
    <property type="match status" value="1"/>
</dbReference>
<protein>
    <submittedName>
        <fullName evidence="2">DNA polymerase beta domain-containing protein</fullName>
    </submittedName>
</protein>
<keyword evidence="3" id="KW-1185">Reference proteome</keyword>
<reference evidence="3" key="1">
    <citation type="submission" date="2015-07" db="EMBL/GenBank/DDBJ databases">
        <title>Genome sequencing of Sunxiuqinia dokdonensis strain SK.</title>
        <authorList>
            <person name="Ahn S."/>
            <person name="Kim B.-C."/>
        </authorList>
    </citation>
    <scope>NUCLEOTIDE SEQUENCE [LARGE SCALE GENOMIC DNA]</scope>
    <source>
        <strain evidence="3">SK</strain>
    </source>
</reference>
<feature type="domain" description="Polymerase beta nucleotidyltransferase" evidence="1">
    <location>
        <begin position="19"/>
        <end position="99"/>
    </location>
</feature>
<organism evidence="2 3">
    <name type="scientific">Sunxiuqinia dokdonensis</name>
    <dbReference type="NCBI Taxonomy" id="1409788"/>
    <lineage>
        <taxon>Bacteria</taxon>
        <taxon>Pseudomonadati</taxon>
        <taxon>Bacteroidota</taxon>
        <taxon>Bacteroidia</taxon>
        <taxon>Marinilabiliales</taxon>
        <taxon>Prolixibacteraceae</taxon>
        <taxon>Sunxiuqinia</taxon>
    </lineage>
</organism>
<gene>
    <name evidence="2" type="ORF">NC99_40130</name>
</gene>
<dbReference type="PANTHER" id="PTHR33933">
    <property type="entry name" value="NUCLEOTIDYLTRANSFERASE"/>
    <property type="match status" value="1"/>
</dbReference>
<dbReference type="RefSeq" id="WP_053187325.1">
    <property type="nucleotide sequence ID" value="NZ_LGIA01000197.1"/>
</dbReference>
<dbReference type="InterPro" id="IPR043519">
    <property type="entry name" value="NT_sf"/>
</dbReference>
<dbReference type="PATRIC" id="fig|1409788.3.peg.4099"/>
<dbReference type="InterPro" id="IPR041633">
    <property type="entry name" value="Polbeta"/>
</dbReference>
<dbReference type="AlphaFoldDB" id="A0A0L8V447"/>
<proteinExistence type="predicted"/>
<dbReference type="CDD" id="cd05403">
    <property type="entry name" value="NT_KNTase_like"/>
    <property type="match status" value="1"/>
</dbReference>
<evidence type="ECO:0000259" key="1">
    <source>
        <dbReference type="Pfam" id="PF18765"/>
    </source>
</evidence>
<dbReference type="Gene3D" id="3.30.460.10">
    <property type="entry name" value="Beta Polymerase, domain 2"/>
    <property type="match status" value="1"/>
</dbReference>
<dbReference type="EMBL" id="LGIA01000197">
    <property type="protein sequence ID" value="KOH43189.1"/>
    <property type="molecule type" value="Genomic_DNA"/>
</dbReference>